<dbReference type="Gene3D" id="3.40.50.10350">
    <property type="entry name" value="Glycerate kinase, domain 1"/>
    <property type="match status" value="1"/>
</dbReference>
<reference evidence="5 6" key="1">
    <citation type="submission" date="2020-08" db="EMBL/GenBank/DDBJ databases">
        <title>Genomic Encyclopedia of Type Strains, Phase III (KMG-III): the genomes of soil and plant-associated and newly described type strains.</title>
        <authorList>
            <person name="Whitman W."/>
        </authorList>
    </citation>
    <scope>NUCLEOTIDE SEQUENCE [LARGE SCALE GENOMIC DNA]</scope>
    <source>
        <strain evidence="5 6">CECT 4462</strain>
    </source>
</reference>
<evidence type="ECO:0000256" key="1">
    <source>
        <dbReference type="ARBA" id="ARBA00006284"/>
    </source>
</evidence>
<dbReference type="PIRSF" id="PIRSF006078">
    <property type="entry name" value="GlxK"/>
    <property type="match status" value="1"/>
</dbReference>
<evidence type="ECO:0000256" key="4">
    <source>
        <dbReference type="PIRNR" id="PIRNR006078"/>
    </source>
</evidence>
<dbReference type="Gene3D" id="3.90.1510.10">
    <property type="entry name" value="Glycerate kinase, domain 2"/>
    <property type="match status" value="1"/>
</dbReference>
<dbReference type="InterPro" id="IPR018193">
    <property type="entry name" value="Glyc_kinase_flavodox-like_fold"/>
</dbReference>
<keyword evidence="3 4" id="KW-0418">Kinase</keyword>
<evidence type="ECO:0000256" key="2">
    <source>
        <dbReference type="ARBA" id="ARBA00022679"/>
    </source>
</evidence>
<protein>
    <submittedName>
        <fullName evidence="5">Glycerate kinase</fullName>
        <ecNumber evidence="5">2.7.1.31</ecNumber>
    </submittedName>
</protein>
<sequence length="379" mass="39122">MKIVIAPDSFKESLSAPDVAAAIAEGLREVWPDAELRCRPMADGGEGTVAAILAATGGEQRSASVRGPLGEPVQAHWGWLEDDATAVIEMAAASGLHLVPRERRDARRSSTYGTGQLIAAALEAGARRIILGFGGSATNDGGSGMLRALGARLHDATGQELEPGGAALASLQQLDLSDFDKRLDAVSFEVACDVDNPLCGPQGASHVFGPQKGASTQDVLDLDAALGHYAEICAATLGRDERAFPGSGAAGGIGYAAKAFLGATFRPGIELVAELSRLDEAIQGADLVITGEGKLDEQTLHGKTPAGVAAIAKRHGVPVIALAGMLGDGYQKLYGRGIEAAFSIAPGPVTLEQCCTDAGRLLRERACDVARLWRLAAGR</sequence>
<gene>
    <name evidence="5" type="ORF">FHR87_001514</name>
</gene>
<dbReference type="GO" id="GO:0031388">
    <property type="term" value="P:organic acid phosphorylation"/>
    <property type="evidence" value="ECO:0007669"/>
    <property type="project" value="UniProtKB-UniRule"/>
</dbReference>
<organism evidence="5 6">
    <name type="scientific">Azomonas macrocytogenes</name>
    <name type="common">Azotobacter macrocytogenes</name>
    <dbReference type="NCBI Taxonomy" id="69962"/>
    <lineage>
        <taxon>Bacteria</taxon>
        <taxon>Pseudomonadati</taxon>
        <taxon>Pseudomonadota</taxon>
        <taxon>Gammaproteobacteria</taxon>
        <taxon>Pseudomonadales</taxon>
        <taxon>Pseudomonadaceae</taxon>
        <taxon>Azomonas</taxon>
    </lineage>
</organism>
<keyword evidence="2 4" id="KW-0808">Transferase</keyword>
<dbReference type="PANTHER" id="PTHR21599:SF0">
    <property type="entry name" value="GLYCERATE KINASE"/>
    <property type="match status" value="1"/>
</dbReference>
<dbReference type="Proteomes" id="UP000549250">
    <property type="component" value="Unassembled WGS sequence"/>
</dbReference>
<dbReference type="RefSeq" id="WP_183166073.1">
    <property type="nucleotide sequence ID" value="NZ_JACHXI010000005.1"/>
</dbReference>
<dbReference type="PANTHER" id="PTHR21599">
    <property type="entry name" value="GLYCERATE KINASE"/>
    <property type="match status" value="1"/>
</dbReference>
<dbReference type="InterPro" id="IPR004381">
    <property type="entry name" value="Glycerate_kinase"/>
</dbReference>
<evidence type="ECO:0000313" key="6">
    <source>
        <dbReference type="Proteomes" id="UP000549250"/>
    </source>
</evidence>
<proteinExistence type="inferred from homology"/>
<dbReference type="GO" id="GO:0008887">
    <property type="term" value="F:glycerate kinase activity"/>
    <property type="evidence" value="ECO:0007669"/>
    <property type="project" value="UniProtKB-UniRule"/>
</dbReference>
<evidence type="ECO:0000313" key="5">
    <source>
        <dbReference type="EMBL" id="MBB3103119.1"/>
    </source>
</evidence>
<accession>A0A839T2B7</accession>
<dbReference type="Pfam" id="PF02595">
    <property type="entry name" value="Gly_kinase"/>
    <property type="match status" value="1"/>
</dbReference>
<dbReference type="SUPFAM" id="SSF110738">
    <property type="entry name" value="Glycerate kinase I"/>
    <property type="match status" value="1"/>
</dbReference>
<dbReference type="NCBIfam" id="TIGR00045">
    <property type="entry name" value="glycerate kinase"/>
    <property type="match status" value="1"/>
</dbReference>
<dbReference type="InterPro" id="IPR018197">
    <property type="entry name" value="Glycerate_kinase_RE-like"/>
</dbReference>
<dbReference type="EMBL" id="JACHXI010000005">
    <property type="protein sequence ID" value="MBB3103119.1"/>
    <property type="molecule type" value="Genomic_DNA"/>
</dbReference>
<evidence type="ECO:0000256" key="3">
    <source>
        <dbReference type="ARBA" id="ARBA00022777"/>
    </source>
</evidence>
<comment type="caution">
    <text evidence="5">The sequence shown here is derived from an EMBL/GenBank/DDBJ whole genome shotgun (WGS) entry which is preliminary data.</text>
</comment>
<dbReference type="InterPro" id="IPR036129">
    <property type="entry name" value="Glycerate_kinase_sf"/>
</dbReference>
<comment type="similarity">
    <text evidence="1 4">Belongs to the glycerate kinase type-1 family.</text>
</comment>
<keyword evidence="6" id="KW-1185">Reference proteome</keyword>
<dbReference type="AlphaFoldDB" id="A0A839T2B7"/>
<name>A0A839T2B7_AZOMA</name>
<dbReference type="EC" id="2.7.1.31" evidence="5"/>